<evidence type="ECO:0000313" key="1">
    <source>
        <dbReference type="Proteomes" id="UP000887540"/>
    </source>
</evidence>
<sequence>MKAVNYLKDQNIKFIATNEDLSDPGPIPGLIYPAAGCMSNCIANMSGRKPTVMGKPNTATFEYILTKIGIDPKKTLMIGDRGDTDMMFGNVHGMDTMLALSGICQLDDVEKFKKEGKKDFIPKYWVSSIGELLKHEKNSIEQGF</sequence>
<keyword evidence="1" id="KW-1185">Reference proteome</keyword>
<dbReference type="PANTHER" id="PTHR19288:SF93">
    <property type="entry name" value="FI11325P-RELATED"/>
    <property type="match status" value="1"/>
</dbReference>
<dbReference type="Proteomes" id="UP000887540">
    <property type="component" value="Unplaced"/>
</dbReference>
<dbReference type="WBParaSite" id="ACRNAN_scaffold1296.g9700.t1">
    <property type="protein sequence ID" value="ACRNAN_scaffold1296.g9700.t1"/>
    <property type="gene ID" value="ACRNAN_scaffold1296.g9700"/>
</dbReference>
<dbReference type="InterPro" id="IPR036412">
    <property type="entry name" value="HAD-like_sf"/>
</dbReference>
<protein>
    <submittedName>
        <fullName evidence="2">Uncharacterized protein</fullName>
    </submittedName>
</protein>
<evidence type="ECO:0000313" key="2">
    <source>
        <dbReference type="WBParaSite" id="ACRNAN_scaffold1296.g9700.t1"/>
    </source>
</evidence>
<accession>A0A914CQQ8</accession>
<dbReference type="SUPFAM" id="SSF56784">
    <property type="entry name" value="HAD-like"/>
    <property type="match status" value="1"/>
</dbReference>
<dbReference type="AlphaFoldDB" id="A0A914CQQ8"/>
<proteinExistence type="predicted"/>
<dbReference type="PANTHER" id="PTHR19288">
    <property type="entry name" value="4-NITROPHENYLPHOSPHATASE-RELATED"/>
    <property type="match status" value="1"/>
</dbReference>
<dbReference type="Pfam" id="PF13242">
    <property type="entry name" value="Hydrolase_like"/>
    <property type="match status" value="1"/>
</dbReference>
<organism evidence="1 2">
    <name type="scientific">Acrobeloides nanus</name>
    <dbReference type="NCBI Taxonomy" id="290746"/>
    <lineage>
        <taxon>Eukaryota</taxon>
        <taxon>Metazoa</taxon>
        <taxon>Ecdysozoa</taxon>
        <taxon>Nematoda</taxon>
        <taxon>Chromadorea</taxon>
        <taxon>Rhabditida</taxon>
        <taxon>Tylenchina</taxon>
        <taxon>Cephalobomorpha</taxon>
        <taxon>Cephaloboidea</taxon>
        <taxon>Cephalobidae</taxon>
        <taxon>Acrobeloides</taxon>
    </lineage>
</organism>
<name>A0A914CQQ8_9BILA</name>
<dbReference type="Gene3D" id="3.40.50.1000">
    <property type="entry name" value="HAD superfamily/HAD-like"/>
    <property type="match status" value="2"/>
</dbReference>
<dbReference type="GO" id="GO:0016791">
    <property type="term" value="F:phosphatase activity"/>
    <property type="evidence" value="ECO:0007669"/>
    <property type="project" value="TreeGrafter"/>
</dbReference>
<dbReference type="InterPro" id="IPR023214">
    <property type="entry name" value="HAD_sf"/>
</dbReference>
<dbReference type="GO" id="GO:0005737">
    <property type="term" value="C:cytoplasm"/>
    <property type="evidence" value="ECO:0007669"/>
    <property type="project" value="TreeGrafter"/>
</dbReference>
<reference evidence="2" key="1">
    <citation type="submission" date="2022-11" db="UniProtKB">
        <authorList>
            <consortium name="WormBaseParasite"/>
        </authorList>
    </citation>
    <scope>IDENTIFICATION</scope>
</reference>